<dbReference type="EMBL" id="JACBZV010000002">
    <property type="protein sequence ID" value="NYJ10997.1"/>
    <property type="molecule type" value="Genomic_DNA"/>
</dbReference>
<comment type="caution">
    <text evidence="1">The sequence shown here is derived from an EMBL/GenBank/DDBJ whole genome shotgun (WGS) entry which is preliminary data.</text>
</comment>
<sequence length="66" mass="7373">MREADHIGNLEGVNSPQSHRIELDLNTSPLCRIYPAMTLVRSPHRVIDLNLVGSSVSSETLMRFTP</sequence>
<name>A0A7Z0DY32_RHILE</name>
<dbReference type="AlphaFoldDB" id="A0A7Z0DY32"/>
<proteinExistence type="predicted"/>
<reference evidence="1 2" key="1">
    <citation type="submission" date="2020-07" db="EMBL/GenBank/DDBJ databases">
        <title>Genomic Encyclopedia of Type Strains, Phase IV (KMG-V): Genome sequencing to study the core and pangenomes of soil and plant-associated prokaryotes.</title>
        <authorList>
            <person name="Whitman W."/>
        </authorList>
    </citation>
    <scope>NUCLEOTIDE SEQUENCE [LARGE SCALE GENOMIC DNA]</scope>
    <source>
        <strain evidence="1 2">SEMIA 4052</strain>
    </source>
</reference>
<evidence type="ECO:0000313" key="2">
    <source>
        <dbReference type="Proteomes" id="UP000535276"/>
    </source>
</evidence>
<gene>
    <name evidence="1" type="ORF">GGI64_002044</name>
</gene>
<dbReference type="Proteomes" id="UP000535276">
    <property type="component" value="Unassembled WGS sequence"/>
</dbReference>
<protein>
    <submittedName>
        <fullName evidence="1">Uncharacterized protein</fullName>
    </submittedName>
</protein>
<organism evidence="1 2">
    <name type="scientific">Rhizobium leguminosarum</name>
    <dbReference type="NCBI Taxonomy" id="384"/>
    <lineage>
        <taxon>Bacteria</taxon>
        <taxon>Pseudomonadati</taxon>
        <taxon>Pseudomonadota</taxon>
        <taxon>Alphaproteobacteria</taxon>
        <taxon>Hyphomicrobiales</taxon>
        <taxon>Rhizobiaceae</taxon>
        <taxon>Rhizobium/Agrobacterium group</taxon>
        <taxon>Rhizobium</taxon>
    </lineage>
</organism>
<evidence type="ECO:0000313" key="1">
    <source>
        <dbReference type="EMBL" id="NYJ10997.1"/>
    </source>
</evidence>
<accession>A0A7Z0DY32</accession>